<dbReference type="Proteomes" id="UP001212499">
    <property type="component" value="Unassembled WGS sequence"/>
</dbReference>
<dbReference type="InterPro" id="IPR036390">
    <property type="entry name" value="WH_DNA-bd_sf"/>
</dbReference>
<dbReference type="PANTHER" id="PTHR34298:SF2">
    <property type="entry name" value="SEGREGATION AND CONDENSATION PROTEIN B"/>
    <property type="match status" value="1"/>
</dbReference>
<sequence length="178" mass="20240">MTTATKIEAILYLKGKPLSLGEIAEYAGCDRATVEEGIMELMDNYAHRDSALEILETPNGYSLQLRSDFHDLVQRLIPVELGLGALRTLAAIALNNPILQTDLIELRGSGVYQHVPELVELGFVRKRRDNDSRSYSLQVTPKFYQYFQIENLSQILEQQPPEEQLELNHQTQTREPRG</sequence>
<gene>
    <name evidence="5" type="primary">scpB</name>
    <name evidence="5" type="ORF">PN457_07890</name>
</gene>
<evidence type="ECO:0000256" key="3">
    <source>
        <dbReference type="ARBA" id="ARBA00022829"/>
    </source>
</evidence>
<evidence type="ECO:0000256" key="4">
    <source>
        <dbReference type="ARBA" id="ARBA00023306"/>
    </source>
</evidence>
<reference evidence="5 6" key="1">
    <citation type="submission" date="2023-01" db="EMBL/GenBank/DDBJ databases">
        <title>Genomes from the Australian National Cyanobacteria Reference Collection.</title>
        <authorList>
            <person name="Willis A."/>
            <person name="Lee E.M.F."/>
        </authorList>
    </citation>
    <scope>NUCLEOTIDE SEQUENCE [LARGE SCALE GENOMIC DNA]</scope>
    <source>
        <strain evidence="5 6">CS-1033</strain>
    </source>
</reference>
<keyword evidence="3" id="KW-0159">Chromosome partition</keyword>
<dbReference type="Pfam" id="PF04079">
    <property type="entry name" value="SMC_ScpB"/>
    <property type="match status" value="1"/>
</dbReference>
<comment type="caution">
    <text evidence="5">The sequence shown here is derived from an EMBL/GenBank/DDBJ whole genome shotgun (WGS) entry which is preliminary data.</text>
</comment>
<dbReference type="InterPro" id="IPR005234">
    <property type="entry name" value="ScpB_csome_segregation"/>
</dbReference>
<evidence type="ECO:0000256" key="2">
    <source>
        <dbReference type="ARBA" id="ARBA00022618"/>
    </source>
</evidence>
<dbReference type="EMBL" id="JAQMUH010000092">
    <property type="protein sequence ID" value="MDB9539576.1"/>
    <property type="molecule type" value="Genomic_DNA"/>
</dbReference>
<dbReference type="NCBIfam" id="TIGR00281">
    <property type="entry name" value="SMC-Scp complex subunit ScpB"/>
    <property type="match status" value="1"/>
</dbReference>
<protein>
    <submittedName>
        <fullName evidence="5">SMC-Scp complex subunit ScpB</fullName>
    </submittedName>
</protein>
<evidence type="ECO:0000313" key="6">
    <source>
        <dbReference type="Proteomes" id="UP001212499"/>
    </source>
</evidence>
<keyword evidence="4" id="KW-0131">Cell cycle</keyword>
<dbReference type="PIRSF" id="PIRSF019345">
    <property type="entry name" value="ScpB"/>
    <property type="match status" value="1"/>
</dbReference>
<name>A0ABT5AQL0_9CYAN</name>
<evidence type="ECO:0000313" key="5">
    <source>
        <dbReference type="EMBL" id="MDB9539576.1"/>
    </source>
</evidence>
<proteinExistence type="predicted"/>
<dbReference type="SUPFAM" id="SSF46785">
    <property type="entry name" value="Winged helix' DNA-binding domain"/>
    <property type="match status" value="2"/>
</dbReference>
<dbReference type="PANTHER" id="PTHR34298">
    <property type="entry name" value="SEGREGATION AND CONDENSATION PROTEIN B"/>
    <property type="match status" value="1"/>
</dbReference>
<accession>A0ABT5AQL0</accession>
<keyword evidence="1" id="KW-0963">Cytoplasm</keyword>
<dbReference type="InterPro" id="IPR036388">
    <property type="entry name" value="WH-like_DNA-bd_sf"/>
</dbReference>
<dbReference type="RefSeq" id="WP_271732487.1">
    <property type="nucleotide sequence ID" value="NZ_JANQDP010000094.1"/>
</dbReference>
<dbReference type="Gene3D" id="1.10.10.10">
    <property type="entry name" value="Winged helix-like DNA-binding domain superfamily/Winged helix DNA-binding domain"/>
    <property type="match status" value="2"/>
</dbReference>
<keyword evidence="6" id="KW-1185">Reference proteome</keyword>
<evidence type="ECO:0000256" key="1">
    <source>
        <dbReference type="ARBA" id="ARBA00022490"/>
    </source>
</evidence>
<organism evidence="5 6">
    <name type="scientific">Anabaenopsis arnoldii</name>
    <dbReference type="NCBI Taxonomy" id="2152938"/>
    <lineage>
        <taxon>Bacteria</taxon>
        <taxon>Bacillati</taxon>
        <taxon>Cyanobacteriota</taxon>
        <taxon>Cyanophyceae</taxon>
        <taxon>Nostocales</taxon>
        <taxon>Nodulariaceae</taxon>
        <taxon>Anabaenopsis</taxon>
    </lineage>
</organism>
<keyword evidence="2" id="KW-0132">Cell division</keyword>